<evidence type="ECO:0000256" key="1">
    <source>
        <dbReference type="ARBA" id="ARBA00007164"/>
    </source>
</evidence>
<evidence type="ECO:0000256" key="7">
    <source>
        <dbReference type="PIRSR" id="PIRSR618044-1"/>
    </source>
</evidence>
<feature type="active site" evidence="7">
    <location>
        <position position="158"/>
    </location>
</feature>
<keyword evidence="4" id="KW-0133">Cell shape</keyword>
<evidence type="ECO:0000256" key="8">
    <source>
        <dbReference type="PIRSR" id="PIRSR618044-2"/>
    </source>
</evidence>
<dbReference type="Gene3D" id="3.40.710.10">
    <property type="entry name" value="DD-peptidase/beta-lactamase superfamily"/>
    <property type="match status" value="1"/>
</dbReference>
<proteinExistence type="inferred from homology"/>
<evidence type="ECO:0000259" key="11">
    <source>
        <dbReference type="Pfam" id="PF00768"/>
    </source>
</evidence>
<evidence type="ECO:0000256" key="5">
    <source>
        <dbReference type="ARBA" id="ARBA00022984"/>
    </source>
</evidence>
<dbReference type="InterPro" id="IPR001967">
    <property type="entry name" value="Peptidase_S11_N"/>
</dbReference>
<sequence>MHSAGLRDGQQMSITLFIQRVRYDIPLYKVRLRITMLRINSVYRGYIRLSLLLLGFVISSLSQAQMISRPSVQSRSALVIDQNTGKILFEKNARQAYPIASLSKLMTAVVVMESKPKLEQKIEVRPDDRDVLKRTHSRLTIGSVLTRRDMLHIALMSSENRAASALSRAYPGGRAAFVKHMNQKARQLGMRQTHFNDPTGLTPRNTASAFDLSRMFNYAYRFPLIRQFSVDKTYTVYPGDRPLVYRNSNGLINNPSWHIELQKTGFTDEAGHCLLIRTTSGRHTYLIVIMGGPAPIPTTPMPFISRTGCRILPKAGKPGCKLRKATSRPTLVRPTVQGFTHFLRDLGINASLRDGAQQQPRQPYGFVRFDAIAVGAVFNAAQGGIIFRQ</sequence>
<dbReference type="PRINTS" id="PR00725">
    <property type="entry name" value="DADACBPTASE1"/>
</dbReference>
<keyword evidence="12" id="KW-0645">Protease</keyword>
<feature type="active site" description="Acyl-ester intermediate" evidence="7">
    <location>
        <position position="101"/>
    </location>
</feature>
<dbReference type="GO" id="GO:0006508">
    <property type="term" value="P:proteolysis"/>
    <property type="evidence" value="ECO:0007669"/>
    <property type="project" value="InterPro"/>
</dbReference>
<dbReference type="GO" id="GO:0071555">
    <property type="term" value="P:cell wall organization"/>
    <property type="evidence" value="ECO:0007669"/>
    <property type="project" value="UniProtKB-KW"/>
</dbReference>
<keyword evidence="13" id="KW-1185">Reference proteome</keyword>
<accession>A0A4R1N886</accession>
<dbReference type="GO" id="GO:0008360">
    <property type="term" value="P:regulation of cell shape"/>
    <property type="evidence" value="ECO:0007669"/>
    <property type="project" value="UniProtKB-KW"/>
</dbReference>
<keyword evidence="12" id="KW-0121">Carboxypeptidase</keyword>
<dbReference type="EMBL" id="SJOI01000001">
    <property type="protein sequence ID" value="TCL03525.1"/>
    <property type="molecule type" value="Genomic_DNA"/>
</dbReference>
<dbReference type="Pfam" id="PF00768">
    <property type="entry name" value="Peptidase_S11"/>
    <property type="match status" value="1"/>
</dbReference>
<evidence type="ECO:0000256" key="2">
    <source>
        <dbReference type="ARBA" id="ARBA00022729"/>
    </source>
</evidence>
<evidence type="ECO:0000313" key="13">
    <source>
        <dbReference type="Proteomes" id="UP000294555"/>
    </source>
</evidence>
<evidence type="ECO:0000256" key="10">
    <source>
        <dbReference type="SAM" id="Phobius"/>
    </source>
</evidence>
<dbReference type="GO" id="GO:0009252">
    <property type="term" value="P:peptidoglycan biosynthetic process"/>
    <property type="evidence" value="ECO:0007669"/>
    <property type="project" value="UniProtKB-KW"/>
</dbReference>
<protein>
    <submittedName>
        <fullName evidence="12">D-alanyl-D-alanine carboxypeptidase-like protein</fullName>
    </submittedName>
</protein>
<comment type="caution">
    <text evidence="12">The sequence shown here is derived from an EMBL/GenBank/DDBJ whole genome shotgun (WGS) entry which is preliminary data.</text>
</comment>
<evidence type="ECO:0000256" key="9">
    <source>
        <dbReference type="RuleBase" id="RU004016"/>
    </source>
</evidence>
<organism evidence="12 13">
    <name type="scientific">Sodalis ligni</name>
    <dbReference type="NCBI Taxonomy" id="2697027"/>
    <lineage>
        <taxon>Bacteria</taxon>
        <taxon>Pseudomonadati</taxon>
        <taxon>Pseudomonadota</taxon>
        <taxon>Gammaproteobacteria</taxon>
        <taxon>Enterobacterales</taxon>
        <taxon>Bruguierivoracaceae</taxon>
        <taxon>Sodalis</taxon>
    </lineage>
</organism>
<feature type="active site" description="Proton acceptor" evidence="7">
    <location>
        <position position="104"/>
    </location>
</feature>
<evidence type="ECO:0000256" key="3">
    <source>
        <dbReference type="ARBA" id="ARBA00022801"/>
    </source>
</evidence>
<dbReference type="AlphaFoldDB" id="A0A4R1N886"/>
<evidence type="ECO:0000256" key="4">
    <source>
        <dbReference type="ARBA" id="ARBA00022960"/>
    </source>
</evidence>
<evidence type="ECO:0000256" key="6">
    <source>
        <dbReference type="ARBA" id="ARBA00023316"/>
    </source>
</evidence>
<feature type="domain" description="Peptidase S11 D-alanyl-D-alanine carboxypeptidase A N-terminal" evidence="11">
    <location>
        <begin position="65"/>
        <end position="292"/>
    </location>
</feature>
<dbReference type="PANTHER" id="PTHR21581:SF26">
    <property type="entry name" value="D-ALANYL-D-ALANINE ENDOPEPTIDASE"/>
    <property type="match status" value="1"/>
</dbReference>
<reference evidence="12 13" key="1">
    <citation type="submission" date="2019-02" db="EMBL/GenBank/DDBJ databases">
        <title>Investigation of anaerobic lignin degradation for improved lignocellulosic biofuels.</title>
        <authorList>
            <person name="Deangelis K."/>
        </authorList>
    </citation>
    <scope>NUCLEOTIDE SEQUENCE [LARGE SCALE GENOMIC DNA]</scope>
    <source>
        <strain evidence="12 13">159R</strain>
    </source>
</reference>
<keyword evidence="6" id="KW-0961">Cell wall biogenesis/degradation</keyword>
<keyword evidence="10" id="KW-0472">Membrane</keyword>
<keyword evidence="10" id="KW-1133">Transmembrane helix</keyword>
<dbReference type="Proteomes" id="UP000294555">
    <property type="component" value="Unassembled WGS sequence"/>
</dbReference>
<keyword evidence="3" id="KW-0378">Hydrolase</keyword>
<keyword evidence="2" id="KW-0732">Signal</keyword>
<keyword evidence="10" id="KW-0812">Transmembrane</keyword>
<dbReference type="SUPFAM" id="SSF56601">
    <property type="entry name" value="beta-lactamase/transpeptidase-like"/>
    <property type="match status" value="1"/>
</dbReference>
<dbReference type="InterPro" id="IPR012338">
    <property type="entry name" value="Beta-lactam/transpept-like"/>
</dbReference>
<feature type="transmembrane region" description="Helical" evidence="10">
    <location>
        <begin position="46"/>
        <end position="66"/>
    </location>
</feature>
<keyword evidence="5" id="KW-0573">Peptidoglycan synthesis</keyword>
<comment type="similarity">
    <text evidence="1 9">Belongs to the peptidase S11 family.</text>
</comment>
<evidence type="ECO:0000313" key="12">
    <source>
        <dbReference type="EMBL" id="TCL03525.1"/>
    </source>
</evidence>
<dbReference type="InterPro" id="IPR018044">
    <property type="entry name" value="Peptidase_S11"/>
</dbReference>
<gene>
    <name evidence="12" type="ORF">EZJ58_1600</name>
</gene>
<dbReference type="GO" id="GO:0009002">
    <property type="term" value="F:serine-type D-Ala-D-Ala carboxypeptidase activity"/>
    <property type="evidence" value="ECO:0007669"/>
    <property type="project" value="InterPro"/>
</dbReference>
<name>A0A4R1N886_9GAMM</name>
<feature type="binding site" evidence="8">
    <location>
        <position position="263"/>
    </location>
    <ligand>
        <name>substrate</name>
    </ligand>
</feature>
<dbReference type="PANTHER" id="PTHR21581">
    <property type="entry name" value="D-ALANYL-D-ALANINE CARBOXYPEPTIDASE"/>
    <property type="match status" value="1"/>
</dbReference>